<evidence type="ECO:0000256" key="3">
    <source>
        <dbReference type="ARBA" id="ARBA00022490"/>
    </source>
</evidence>
<comment type="similarity">
    <text evidence="2">Belongs to the BRAG family.</text>
</comment>
<reference evidence="11" key="1">
    <citation type="journal article" date="2017" name="bioRxiv">
        <title>Comparative analysis of the genomes of Stylophora pistillata and Acropora digitifera provides evidence for extensive differences between species of corals.</title>
        <authorList>
            <person name="Voolstra C.R."/>
            <person name="Li Y."/>
            <person name="Liew Y.J."/>
            <person name="Baumgarten S."/>
            <person name="Zoccola D."/>
            <person name="Flot J.-F."/>
            <person name="Tambutte S."/>
            <person name="Allemand D."/>
            <person name="Aranda M."/>
        </authorList>
    </citation>
    <scope>NUCLEOTIDE SEQUENCE [LARGE SCALE GENOMIC DNA]</scope>
</reference>
<dbReference type="Gene3D" id="1.10.220.20">
    <property type="match status" value="1"/>
</dbReference>
<feature type="transmembrane region" description="Helical" evidence="8">
    <location>
        <begin position="912"/>
        <end position="932"/>
    </location>
</feature>
<feature type="compositionally biased region" description="Basic residues" evidence="7">
    <location>
        <begin position="873"/>
        <end position="885"/>
    </location>
</feature>
<keyword evidence="8" id="KW-0812">Transmembrane</keyword>
<feature type="domain" description="SEC7" evidence="9">
    <location>
        <begin position="425"/>
        <end position="614"/>
    </location>
</feature>
<dbReference type="PANTHER" id="PTHR10663:SF342">
    <property type="entry name" value="FI21420P1"/>
    <property type="match status" value="1"/>
</dbReference>
<evidence type="ECO:0000256" key="7">
    <source>
        <dbReference type="SAM" id="MobiDB-lite"/>
    </source>
</evidence>
<sequence>MSSVKSTLEALTSVDSLVDTLKACIWKQDKIIREKNEEIENLRSRVKELEKERNQLRHYIARGREDSLTNVNTGAKNIPDGENRAVDSGKISQDTPERNSSTGGSSDVFTTPQTPTSPMITITAAETPQNSPKLVKRDTFKAVKRNDSLNRQKSFSKKYELSPELQDRSVKVLERQYGGKDKAHWAARVIQSYYRKYRMDKQFRRMRAYSGSPLKDPFRPKSNSDPQSQITSPRMENSSEAQVTPVLRITKRKSGSQRVKSILIIDNINSLTGEEPQMYSSEIALNSSRDNFPTDLTSIFTGAGNRVDAKLIEQKEALDEKVGMRKESITSETEHYVKVEVVDNVETLPDDAFVKDGLVPNKVPNGDLPGRPRRETLTDDGSTYGSDDSGDEMRRDLSSVDSLDGICAPSLTSTDDDTSSLYSEFDSGTKPQKLETRIGINHFNRKPEKGINYLVAHQVLEDSPEVVAKFLLSESGISKQKLGEYLGNLQNEFNMEVLKYFVQSMDFTGMEVDEALRVYQTSFRLPGEAQKIEKLMLEFASRYVSCNPVDEKGALDTILILAFAIVMLNTDLHSPNVKRRMTEADFINNLRGTNNGGDFPEESLLEIYNRVKKKAFSPGKDHVNVVEKLGKKIVGTRSPWTTLAALHRQLRLLTPLYNVRDPNKKEKAHPRVIFLFNDMLVATKERGRAGRGEGIHYYSYKLSFSLCGVKVSTFSRDYYPFGIQIYSKLDSRVLAYFNARDEETRKVFVDELVDCIEETNEMESDRITTEKQKHLGNRFNRSGVDMNRASLTLPKKLKQPSPDTISLIDSASSMESLGTGLMGSKQLSSSLLNINENGEFSELKKSSSISSLDSAFTEAYIVDLDPEKVRKDAKSKHQKRKRNKSQSRDSKSRILSSISEYKRKSGNESSNWWNFNFNLMLIFSLILILMLMSGNFESS</sequence>
<evidence type="ECO:0000256" key="5">
    <source>
        <dbReference type="ARBA" id="ARBA00023054"/>
    </source>
</evidence>
<dbReference type="EMBL" id="LSMT01000406">
    <property type="protein sequence ID" value="PFX18523.1"/>
    <property type="molecule type" value="Genomic_DNA"/>
</dbReference>
<feature type="compositionally biased region" description="Polar residues" evidence="7">
    <location>
        <begin position="90"/>
        <end position="118"/>
    </location>
</feature>
<evidence type="ECO:0000256" key="6">
    <source>
        <dbReference type="SAM" id="Coils"/>
    </source>
</evidence>
<dbReference type="GO" id="GO:0005085">
    <property type="term" value="F:guanyl-nucleotide exchange factor activity"/>
    <property type="evidence" value="ECO:0007669"/>
    <property type="project" value="InterPro"/>
</dbReference>
<feature type="region of interest" description="Disordered" evidence="7">
    <location>
        <begin position="67"/>
        <end position="118"/>
    </location>
</feature>
<gene>
    <name evidence="10" type="primary">IQSEC1</name>
    <name evidence="10" type="ORF">AWC38_SpisGene17111</name>
</gene>
<dbReference type="Pfam" id="PF01369">
    <property type="entry name" value="Sec7"/>
    <property type="match status" value="1"/>
</dbReference>
<evidence type="ECO:0000256" key="4">
    <source>
        <dbReference type="ARBA" id="ARBA00022553"/>
    </source>
</evidence>
<dbReference type="PROSITE" id="PS50096">
    <property type="entry name" value="IQ"/>
    <property type="match status" value="1"/>
</dbReference>
<keyword evidence="8" id="KW-1133">Transmembrane helix</keyword>
<dbReference type="OrthoDB" id="430364at2759"/>
<dbReference type="PROSITE" id="PS50190">
    <property type="entry name" value="SEC7"/>
    <property type="match status" value="1"/>
</dbReference>
<dbReference type="CDD" id="cd00171">
    <property type="entry name" value="Sec7"/>
    <property type="match status" value="1"/>
</dbReference>
<dbReference type="AlphaFoldDB" id="A0A2B4RNZ0"/>
<dbReference type="GO" id="GO:0030036">
    <property type="term" value="P:actin cytoskeleton organization"/>
    <property type="evidence" value="ECO:0007669"/>
    <property type="project" value="TreeGrafter"/>
</dbReference>
<keyword evidence="11" id="KW-1185">Reference proteome</keyword>
<dbReference type="InterPro" id="IPR035999">
    <property type="entry name" value="Sec7_dom_sf"/>
</dbReference>
<feature type="region of interest" description="Disordered" evidence="7">
    <location>
        <begin position="209"/>
        <end position="244"/>
    </location>
</feature>
<feature type="compositionally biased region" description="Polar residues" evidence="7">
    <location>
        <begin position="221"/>
        <end position="242"/>
    </location>
</feature>
<dbReference type="SMART" id="SM00222">
    <property type="entry name" value="Sec7"/>
    <property type="match status" value="1"/>
</dbReference>
<evidence type="ECO:0000256" key="8">
    <source>
        <dbReference type="SAM" id="Phobius"/>
    </source>
</evidence>
<keyword evidence="4" id="KW-0597">Phosphoprotein</keyword>
<dbReference type="STRING" id="50429.A0A2B4RNZ0"/>
<keyword evidence="3" id="KW-0963">Cytoplasm</keyword>
<evidence type="ECO:0000256" key="1">
    <source>
        <dbReference type="ARBA" id="ARBA00004496"/>
    </source>
</evidence>
<dbReference type="InterPro" id="IPR023394">
    <property type="entry name" value="Sec7_C_sf"/>
</dbReference>
<dbReference type="PANTHER" id="PTHR10663">
    <property type="entry name" value="GUANYL-NUCLEOTIDE EXCHANGE FACTOR"/>
    <property type="match status" value="1"/>
</dbReference>
<dbReference type="Gene3D" id="1.10.1000.11">
    <property type="entry name" value="Arf Nucleotide-binding Site Opener,domain 2"/>
    <property type="match status" value="1"/>
</dbReference>
<comment type="caution">
    <text evidence="10">The sequence shown here is derived from an EMBL/GenBank/DDBJ whole genome shotgun (WGS) entry which is preliminary data.</text>
</comment>
<protein>
    <submittedName>
        <fullName evidence="10">IQ motif and SEC7 domain-containing protein 1</fullName>
    </submittedName>
</protein>
<evidence type="ECO:0000313" key="10">
    <source>
        <dbReference type="EMBL" id="PFX18523.1"/>
    </source>
</evidence>
<keyword evidence="5 6" id="KW-0175">Coiled coil</keyword>
<feature type="region of interest" description="Disordered" evidence="7">
    <location>
        <begin position="870"/>
        <end position="893"/>
    </location>
</feature>
<dbReference type="Pfam" id="PF16453">
    <property type="entry name" value="IQ_SEC7_PH"/>
    <property type="match status" value="1"/>
</dbReference>
<comment type="subcellular location">
    <subcellularLocation>
        <location evidence="1">Cytoplasm</location>
    </subcellularLocation>
</comment>
<dbReference type="GO" id="GO:0005737">
    <property type="term" value="C:cytoplasm"/>
    <property type="evidence" value="ECO:0007669"/>
    <property type="project" value="UniProtKB-SubCell"/>
</dbReference>
<name>A0A2B4RNZ0_STYPI</name>
<feature type="region of interest" description="Disordered" evidence="7">
    <location>
        <begin position="356"/>
        <end position="396"/>
    </location>
</feature>
<dbReference type="InterPro" id="IPR000904">
    <property type="entry name" value="Sec7_dom"/>
</dbReference>
<keyword evidence="8" id="KW-0472">Membrane</keyword>
<dbReference type="InterPro" id="IPR033742">
    <property type="entry name" value="IQSEC_PH"/>
</dbReference>
<evidence type="ECO:0000259" key="9">
    <source>
        <dbReference type="PROSITE" id="PS50190"/>
    </source>
</evidence>
<proteinExistence type="inferred from homology"/>
<dbReference type="FunFam" id="1.10.1000.11:FF:000002">
    <property type="entry name" value="Cytohesin 1"/>
    <property type="match status" value="1"/>
</dbReference>
<dbReference type="GO" id="GO:0032012">
    <property type="term" value="P:regulation of ARF protein signal transduction"/>
    <property type="evidence" value="ECO:0007669"/>
    <property type="project" value="InterPro"/>
</dbReference>
<evidence type="ECO:0000313" key="11">
    <source>
        <dbReference type="Proteomes" id="UP000225706"/>
    </source>
</evidence>
<dbReference type="SUPFAM" id="SSF50729">
    <property type="entry name" value="PH domain-like"/>
    <property type="match status" value="1"/>
</dbReference>
<organism evidence="10 11">
    <name type="scientific">Stylophora pistillata</name>
    <name type="common">Smooth cauliflower coral</name>
    <dbReference type="NCBI Taxonomy" id="50429"/>
    <lineage>
        <taxon>Eukaryota</taxon>
        <taxon>Metazoa</taxon>
        <taxon>Cnidaria</taxon>
        <taxon>Anthozoa</taxon>
        <taxon>Hexacorallia</taxon>
        <taxon>Scleractinia</taxon>
        <taxon>Astrocoeniina</taxon>
        <taxon>Pocilloporidae</taxon>
        <taxon>Stylophora</taxon>
    </lineage>
</organism>
<dbReference type="InterPro" id="IPR011993">
    <property type="entry name" value="PH-like_dom_sf"/>
</dbReference>
<dbReference type="Proteomes" id="UP000225706">
    <property type="component" value="Unassembled WGS sequence"/>
</dbReference>
<dbReference type="SUPFAM" id="SSF48425">
    <property type="entry name" value="Sec7 domain"/>
    <property type="match status" value="1"/>
</dbReference>
<feature type="coiled-coil region" evidence="6">
    <location>
        <begin position="32"/>
        <end position="66"/>
    </location>
</feature>
<evidence type="ECO:0000256" key="2">
    <source>
        <dbReference type="ARBA" id="ARBA00006248"/>
    </source>
</evidence>
<dbReference type="Gene3D" id="2.30.29.30">
    <property type="entry name" value="Pleckstrin-homology domain (PH domain)/Phosphotyrosine-binding domain (PTB)"/>
    <property type="match status" value="1"/>
</dbReference>
<accession>A0A2B4RNZ0</accession>